<sequence>MVTSLQAITSRSTQDLWGNPTSIPGDLSVEQQAQRRASAVGKLSKRISGNLRAKEELRASLQQWVITIAIHLAGLVQRVRALGEKVDLDLTEALNEMRDALHQQPSITTSEQVSAATEAVGRPIWSQLQEHEIFRVVSALRAFGVVEAPQRGVEAGSEVSFGLAAAAMPSPEGMDTELSGLTDLGLPVGARSAADAGPHSGAESAGGLSAATGRPLSTSVILGGGDVVSTSRPSRWRKRSGAETSRPSKSPRRDILSSVPWALPATGTTPEALQRPQQTQVVDGPEPVRPDLGGMSWEEAWLQLLQFATEHGSALVGEVIRDPQQDTVLPLQDHNPEDRSEILEAAEDIWLAMLAALDVQEQGTILLAQVTLGNLLDPYSYAPTTAQEWLFPTAIAEHGSLARGARKLECGVVYIPDLFQGVVNYVLPVDFLAAAGEHPRVVGPGVCRSGSRDRFRDSQCSPLVVFSLQLQSRTGPQALRTIGVYRPQESDQPTVLISDDRAHGPLCLRFRQSSMCCPLLNFHGIRLWFRLTCDHLEVWPMHRVPAATLMSQAEEADAPATLEADFVVPAFFPHWTVCVYVIQVREGATPAERIAEAVQRHGEPSSDTQLAAGLAQGRLQVLHREHVVDPFAPLHAAPPAPVVVLCRRSHLASGYRDPQLLGEDPDVYAEVTLGVATVRDADPSSATRYFGSCTWGPLLGLLLTAPRWLSLLTIPYMVSCMHDPEAAVEFFQPMGDSPWSTAAQHPGLASAEEHATLGDCIAWDPLPADRGLHFVATAQDPALVTVIADTGREYLCLDVPRARFGTALLSAVQLLCPERCFRFTDNVRTPVRHGDVIRLLDEPIVSCRSPQFYVPRFTYPPSLEPGSQLVYIASVDMGLIRLKVPLGVDIHALERALIVWLGRQRCLGVRLYKLDLDVAVPVYCLPRRGRSTLAVGLLDLADPIMDTIVHVVDADESVELDCEILREPWPADSAGGPRFRMVALGLDVCRALGAGWQPPVPSVVPDYDLVIAAEHLGISWGSGLLAASRHASTQTVATHWPMRASPLFSSAMPVPRKAEGCSFDEKFGAEGTLFHLECPHMHVRCTIPCVAGRHIWALRLGNWVRAACTTRLSWDEVLEVAGLSYWDLPGTSIHGPDQVWSWPEDVVSLSGQCGHVMHSGSDPHLECMYSVDPRPPPTPAARSHSHRLASSWWQLPLLVFVTRGHALYGGIGILLALTTAQATSDTNASDTPSALHSSSASDGLVAVTNSTPSCSSAWCYELSCQSTHFTVDFVSLAAYFTAHSPTELVRVQLWNPFEGPSLFDFLRTESAMALHSKLLAAGHDPSRRVLYVAFDTQSTVVDLVSIPPNSGRWWIVRDGLSRELLRPVTTWVDENRRSVVTLNSHGQAASLATTPETAALYHLPQGARGVTAAPLTRVYGHLTTAGIVLVEAGIGVVSGARLRLSLIAGTLLLFAVPSQAMMQGQVVPTSSQALWSNTQPPPQHTRIWTHTLAAPVTVAYSPEPNPARLAAAVAATQRGPRGDGVFDWTVPRQYGDTAHIIHYPAGLCPPFVFWLLHYRGRGAVICATPGHVDWQYLAQEASEAFSSPGFMQGSFGIQHNGRIFAYGSDLVTPPHGTILHLVRMGVPGVKPPYVMVFPVSVAPGSGEELQASLSYMQHLLGGLEQSVAQCHAAAVALAASQSAADSVPETANGAAPPASAAIPSCGASYVAQLCFVLLLGLGQQNSAGLLVYGLASLVAPIVYADDSGDEAPDGPTEPSSPDLLDLQAPTPTGSIEFGSEPTVGIIQRPSDSPFARTSVPLSGEIEPSISSFDLAKIPNIQRVVAACLSDVVVQYLTGWEVADIRLPLSLQASEDEECANVLFEDPWLTPQTRPGRTSETKRRWDIPAGLLGLLSVHLYGRGPGYVTWALELSTSSLSVLRWLLTFMADLGPPQGRCCAHFVAGERQPLAPNTRQHEALVVPDLQQMPHLNVWHVTVQVAKGGWASIWSTTDEGLSCHARLWVPDGSAWSPKWLHFSVDGRPLAPGRWVPAAYLPEHDVSFVEQPDPLAVHVLLMQPYDPTATACRRLLLDSSAERSATNRVSEDWQLRPDLRSRVVIPWPRNGDVMVPRIRCNAFNFGVFSGSSTVSSCGHWTGRHGMFSLLAFASASLRGAALANQRSATPASDGLLTGVLVAAVLCRSRVFGWLLLAHAALAMVVPPVEQQHLAPVPVGKFPWRVPSQQRICGESVLPDSRARLLSPFSGDGDVVEVYPDMPVEEVRLALSGAEPYWFCEIVPVWPSIWPQTTVYVPLPTGGDLVCVVVASPEWQLAVLMPRRADLEWLLAYLRRITPGPIFSLHPPLAARSAEVSPRGALDWRSGDLLLAFQCGSTGATYELPNFVSPYHVRHVAIWNYDFIVQCNLPLLIWRVGRRPSETVMPPPARWVASEQTFTGRFGVKYPGRLRITATSFLRHATMGTYEVSASRSPLPLAVTRCPSLPALPPMLFPFLGTGSIRRNSRRCGTATPSFMKLHLLRTARGAVLLGPSSLLFCAGPHAAEGR</sequence>
<evidence type="ECO:0000256" key="1">
    <source>
        <dbReference type="SAM" id="MobiDB-lite"/>
    </source>
</evidence>
<dbReference type="Proteomes" id="UP000601435">
    <property type="component" value="Unassembled WGS sequence"/>
</dbReference>
<feature type="compositionally biased region" description="Polar residues" evidence="1">
    <location>
        <begin position="266"/>
        <end position="281"/>
    </location>
</feature>
<dbReference type="EMBL" id="CAJNJA010005854">
    <property type="protein sequence ID" value="CAE7200138.1"/>
    <property type="molecule type" value="Genomic_DNA"/>
</dbReference>
<keyword evidence="3" id="KW-1185">Reference proteome</keyword>
<protein>
    <submittedName>
        <fullName evidence="2">Pol protein</fullName>
    </submittedName>
</protein>
<evidence type="ECO:0000313" key="2">
    <source>
        <dbReference type="EMBL" id="CAE7200138.1"/>
    </source>
</evidence>
<proteinExistence type="predicted"/>
<comment type="caution">
    <text evidence="2">The sequence shown here is derived from an EMBL/GenBank/DDBJ whole genome shotgun (WGS) entry which is preliminary data.</text>
</comment>
<reference evidence="2" key="1">
    <citation type="submission" date="2021-02" db="EMBL/GenBank/DDBJ databases">
        <authorList>
            <person name="Dougan E. K."/>
            <person name="Rhodes N."/>
            <person name="Thang M."/>
            <person name="Chan C."/>
        </authorList>
    </citation>
    <scope>NUCLEOTIDE SEQUENCE</scope>
</reference>
<name>A0A812JB29_9DINO</name>
<gene>
    <name evidence="2" type="primary">pol</name>
    <name evidence="2" type="ORF">SNEC2469_LOCUS1522</name>
</gene>
<accession>A0A812JB29</accession>
<evidence type="ECO:0000313" key="3">
    <source>
        <dbReference type="Proteomes" id="UP000601435"/>
    </source>
</evidence>
<organism evidence="2 3">
    <name type="scientific">Symbiodinium necroappetens</name>
    <dbReference type="NCBI Taxonomy" id="1628268"/>
    <lineage>
        <taxon>Eukaryota</taxon>
        <taxon>Sar</taxon>
        <taxon>Alveolata</taxon>
        <taxon>Dinophyceae</taxon>
        <taxon>Suessiales</taxon>
        <taxon>Symbiodiniaceae</taxon>
        <taxon>Symbiodinium</taxon>
    </lineage>
</organism>
<feature type="region of interest" description="Disordered" evidence="1">
    <location>
        <begin position="189"/>
        <end position="290"/>
    </location>
</feature>
<feature type="compositionally biased region" description="Low complexity" evidence="1">
    <location>
        <begin position="200"/>
        <end position="213"/>
    </location>
</feature>
<dbReference type="OrthoDB" id="10285318at2759"/>